<evidence type="ECO:0000256" key="2">
    <source>
        <dbReference type="ARBA" id="ARBA00023015"/>
    </source>
</evidence>
<sequence length="310" mass="33681">MKRKLGFRHIETVHAIVLTGSVTGAATRLHLTQPAISNILRDAEERLGFALFERRGGRLLPTHSADQLFEEIERSFIGLDSINAFCERIQRNQRKHLSVACTPAFAAAVLPRLAAGYAHRCADVFLSVHSRVAHHVAALISSRKADIGFALEVPPVPGVESEVIGELPMLCYLPPGHPLARQNVVTPAQLLSEPMISLSSIEGIEELVTASFRDCGATPVPVAECPAAIAACGMVAAGIGFTLFDCLPAQIFDPARLIVRQFTASSQLTYRAYWLKSKTPDFDPQPLVALARGIMAEMAGEEIQRKRASR</sequence>
<dbReference type="EMBL" id="CAJZAI010000035">
    <property type="protein sequence ID" value="CAG9185508.1"/>
    <property type="molecule type" value="Genomic_DNA"/>
</dbReference>
<protein>
    <recommendedName>
        <fullName evidence="5">HTH lysR-type domain-containing protein</fullName>
    </recommendedName>
</protein>
<evidence type="ECO:0000313" key="6">
    <source>
        <dbReference type="EMBL" id="CAG9185508.1"/>
    </source>
</evidence>
<dbReference type="InterPro" id="IPR005119">
    <property type="entry name" value="LysR_subst-bd"/>
</dbReference>
<accession>A0ABM8XYS2</accession>
<keyword evidence="4" id="KW-0804">Transcription</keyword>
<evidence type="ECO:0000256" key="1">
    <source>
        <dbReference type="ARBA" id="ARBA00009437"/>
    </source>
</evidence>
<dbReference type="PRINTS" id="PR00039">
    <property type="entry name" value="HTHLYSR"/>
</dbReference>
<dbReference type="PANTHER" id="PTHR30427:SF1">
    <property type="entry name" value="TRANSCRIPTIONAL ACTIVATOR PROTEIN LYSR"/>
    <property type="match status" value="1"/>
</dbReference>
<keyword evidence="7" id="KW-1185">Reference proteome</keyword>
<dbReference type="Proteomes" id="UP000727654">
    <property type="component" value="Unassembled WGS sequence"/>
</dbReference>
<dbReference type="Pfam" id="PF03466">
    <property type="entry name" value="LysR_substrate"/>
    <property type="match status" value="1"/>
</dbReference>
<name>A0ABM8XYS2_9BURK</name>
<dbReference type="InterPro" id="IPR036388">
    <property type="entry name" value="WH-like_DNA-bd_sf"/>
</dbReference>
<evidence type="ECO:0000256" key="4">
    <source>
        <dbReference type="ARBA" id="ARBA00023163"/>
    </source>
</evidence>
<dbReference type="SUPFAM" id="SSF53850">
    <property type="entry name" value="Periplasmic binding protein-like II"/>
    <property type="match status" value="1"/>
</dbReference>
<organism evidence="6 7">
    <name type="scientific">Cupriavidus laharis</name>
    <dbReference type="NCBI Taxonomy" id="151654"/>
    <lineage>
        <taxon>Bacteria</taxon>
        <taxon>Pseudomonadati</taxon>
        <taxon>Pseudomonadota</taxon>
        <taxon>Betaproteobacteria</taxon>
        <taxon>Burkholderiales</taxon>
        <taxon>Burkholderiaceae</taxon>
        <taxon>Cupriavidus</taxon>
    </lineage>
</organism>
<reference evidence="6 7" key="1">
    <citation type="submission" date="2021-08" db="EMBL/GenBank/DDBJ databases">
        <authorList>
            <person name="Peeters C."/>
        </authorList>
    </citation>
    <scope>NUCLEOTIDE SEQUENCE [LARGE SCALE GENOMIC DNA]</scope>
    <source>
        <strain evidence="6 7">LMG 23992</strain>
    </source>
</reference>
<evidence type="ECO:0000313" key="7">
    <source>
        <dbReference type="Proteomes" id="UP000727654"/>
    </source>
</evidence>
<dbReference type="Gene3D" id="3.40.190.290">
    <property type="match status" value="1"/>
</dbReference>
<dbReference type="InterPro" id="IPR000847">
    <property type="entry name" value="LysR_HTH_N"/>
</dbReference>
<evidence type="ECO:0000256" key="3">
    <source>
        <dbReference type="ARBA" id="ARBA00023125"/>
    </source>
</evidence>
<gene>
    <name evidence="6" type="ORF">LMG23992_05563</name>
</gene>
<dbReference type="Gene3D" id="1.10.10.10">
    <property type="entry name" value="Winged helix-like DNA-binding domain superfamily/Winged helix DNA-binding domain"/>
    <property type="match status" value="1"/>
</dbReference>
<proteinExistence type="inferred from homology"/>
<keyword evidence="2" id="KW-0805">Transcription regulation</keyword>
<dbReference type="PANTHER" id="PTHR30427">
    <property type="entry name" value="TRANSCRIPTIONAL ACTIVATOR PROTEIN LYSR"/>
    <property type="match status" value="1"/>
</dbReference>
<evidence type="ECO:0000259" key="5">
    <source>
        <dbReference type="PROSITE" id="PS50931"/>
    </source>
</evidence>
<comment type="similarity">
    <text evidence="1">Belongs to the LysR transcriptional regulatory family.</text>
</comment>
<dbReference type="Pfam" id="PF00126">
    <property type="entry name" value="HTH_1"/>
    <property type="match status" value="1"/>
</dbReference>
<dbReference type="InterPro" id="IPR036390">
    <property type="entry name" value="WH_DNA-bd_sf"/>
</dbReference>
<dbReference type="SUPFAM" id="SSF46785">
    <property type="entry name" value="Winged helix' DNA-binding domain"/>
    <property type="match status" value="1"/>
</dbReference>
<feature type="domain" description="HTH lysR-type" evidence="5">
    <location>
        <begin position="5"/>
        <end position="62"/>
    </location>
</feature>
<comment type="caution">
    <text evidence="6">The sequence shown here is derived from an EMBL/GenBank/DDBJ whole genome shotgun (WGS) entry which is preliminary data.</text>
</comment>
<keyword evidence="3" id="KW-0238">DNA-binding</keyword>
<dbReference type="PROSITE" id="PS50931">
    <property type="entry name" value="HTH_LYSR"/>
    <property type="match status" value="1"/>
</dbReference>
<dbReference type="RefSeq" id="WP_224082965.1">
    <property type="nucleotide sequence ID" value="NZ_CAJZAI010000035.1"/>
</dbReference>